<reference evidence="3" key="2">
    <citation type="submission" date="2025-08" db="UniProtKB">
        <authorList>
            <consortium name="Ensembl"/>
        </authorList>
    </citation>
    <scope>IDENTIFICATION</scope>
    <source>
        <strain evidence="3">Glennie</strain>
    </source>
</reference>
<dbReference type="Proteomes" id="UP000002279">
    <property type="component" value="Chromosome 3"/>
</dbReference>
<dbReference type="GeneID" id="100079427"/>
<dbReference type="OrthoDB" id="1047367at2759"/>
<dbReference type="PANTHER" id="PTHR12917">
    <property type="entry name" value="ASPARTYL PROTEASE DDI-RELATED"/>
    <property type="match status" value="1"/>
</dbReference>
<sequence length="281" mass="31737">MLYSGLLTEGGRQELEAREAASLRQRQRQHQHQQLQRQQLQQLQGQQQGQQQQQLQQHGQQRRMKQAVQFLHKDSADLLPLDGLKKLGTSKDTQPHNILQRRLMETNLSKLRNRAPWAPKSEAANKASRGHQGKPEGLKKVEEEDMILVSCQCFGKDLKAVVDTGCQYNLISSACLDRLGLKEHVKSYKHDGEKASLPRHLRVTGQIEHLALTLGSLRLDCSAAVVDDNEKTLSLGLQTLRSLKCVINLEKRHLVVGKTDREEIPFVESKVPSNEDNTSEA</sequence>
<dbReference type="SUPFAM" id="SSF50630">
    <property type="entry name" value="Acid proteases"/>
    <property type="match status" value="1"/>
</dbReference>
<reference evidence="3 4" key="1">
    <citation type="journal article" date="2008" name="Nature">
        <title>Genome analysis of the platypus reveals unique signatures of evolution.</title>
        <authorList>
            <person name="Warren W.C."/>
            <person name="Hillier L.W."/>
            <person name="Marshall Graves J.A."/>
            <person name="Birney E."/>
            <person name="Ponting C.P."/>
            <person name="Grutzner F."/>
            <person name="Belov K."/>
            <person name="Miller W."/>
            <person name="Clarke L."/>
            <person name="Chinwalla A.T."/>
            <person name="Yang S.P."/>
            <person name="Heger A."/>
            <person name="Locke D.P."/>
            <person name="Miethke P."/>
            <person name="Waters P.D."/>
            <person name="Veyrunes F."/>
            <person name="Fulton L."/>
            <person name="Fulton B."/>
            <person name="Graves T."/>
            <person name="Wallis J."/>
            <person name="Puente X.S."/>
            <person name="Lopez-Otin C."/>
            <person name="Ordonez G.R."/>
            <person name="Eichler E.E."/>
            <person name="Chen L."/>
            <person name="Cheng Z."/>
            <person name="Deakin J.E."/>
            <person name="Alsop A."/>
            <person name="Thompson K."/>
            <person name="Kirby P."/>
            <person name="Papenfuss A.T."/>
            <person name="Wakefield M.J."/>
            <person name="Olender T."/>
            <person name="Lancet D."/>
            <person name="Huttley G.A."/>
            <person name="Smit A.F."/>
            <person name="Pask A."/>
            <person name="Temple-Smith P."/>
            <person name="Batzer M.A."/>
            <person name="Walker J.A."/>
            <person name="Konkel M.K."/>
            <person name="Harris R.S."/>
            <person name="Whittington C.M."/>
            <person name="Wong E.S."/>
            <person name="Gemmell N.J."/>
            <person name="Buschiazzo E."/>
            <person name="Vargas Jentzsch I.M."/>
            <person name="Merkel A."/>
            <person name="Schmitz J."/>
            <person name="Zemann A."/>
            <person name="Churakov G."/>
            <person name="Kriegs J.O."/>
            <person name="Brosius J."/>
            <person name="Murchison E.P."/>
            <person name="Sachidanandam R."/>
            <person name="Smith C."/>
            <person name="Hannon G.J."/>
            <person name="Tsend-Ayush E."/>
            <person name="McMillan D."/>
            <person name="Attenborough R."/>
            <person name="Rens W."/>
            <person name="Ferguson-Smith M."/>
            <person name="Lefevre C.M."/>
            <person name="Sharp J.A."/>
            <person name="Nicholas K.R."/>
            <person name="Ray D.A."/>
            <person name="Kube M."/>
            <person name="Reinhardt R."/>
            <person name="Pringle T.H."/>
            <person name="Taylor J."/>
            <person name="Jones R.C."/>
            <person name="Nixon B."/>
            <person name="Dacheux J.L."/>
            <person name="Niwa H."/>
            <person name="Sekita Y."/>
            <person name="Huang X."/>
            <person name="Stark A."/>
            <person name="Kheradpour P."/>
            <person name="Kellis M."/>
            <person name="Flicek P."/>
            <person name="Chen Y."/>
            <person name="Webber C."/>
            <person name="Hardison R."/>
            <person name="Nelson J."/>
            <person name="Hallsworth-Pepin K."/>
            <person name="Delehaunty K."/>
            <person name="Markovic C."/>
            <person name="Minx P."/>
            <person name="Feng Y."/>
            <person name="Kremitzki C."/>
            <person name="Mitreva M."/>
            <person name="Glasscock J."/>
            <person name="Wylie T."/>
            <person name="Wohldmann P."/>
            <person name="Thiru P."/>
            <person name="Nhan M.N."/>
            <person name="Pohl C.S."/>
            <person name="Smith S.M."/>
            <person name="Hou S."/>
            <person name="Nefedov M."/>
            <person name="de Jong P.J."/>
            <person name="Renfree M.B."/>
            <person name="Mardis E.R."/>
            <person name="Wilson R.K."/>
        </authorList>
    </citation>
    <scope>NUCLEOTIDE SEQUENCE [LARGE SCALE GENOMIC DNA]</scope>
    <source>
        <strain evidence="3 4">Glennie</strain>
    </source>
</reference>
<dbReference type="Pfam" id="PF09668">
    <property type="entry name" value="Asp_protease"/>
    <property type="match status" value="1"/>
</dbReference>
<dbReference type="InterPro" id="IPR033821">
    <property type="entry name" value="NRIP_C"/>
</dbReference>
<dbReference type="InParanoid" id="A0A6I8MY87"/>
<dbReference type="CTD" id="56675"/>
<dbReference type="RefSeq" id="XP_028915145.1">
    <property type="nucleotide sequence ID" value="XM_029059312.1"/>
</dbReference>
<dbReference type="OMA" id="WTPKNDI"/>
<feature type="region of interest" description="Disordered" evidence="1">
    <location>
        <begin position="17"/>
        <end position="42"/>
    </location>
</feature>
<dbReference type="GeneTree" id="ENSGT00950000182999"/>
<evidence type="ECO:0000313" key="4">
    <source>
        <dbReference type="Proteomes" id="UP000002279"/>
    </source>
</evidence>
<dbReference type="KEGG" id="oaa:100079427"/>
<dbReference type="InterPro" id="IPR021109">
    <property type="entry name" value="Peptidase_aspartic_dom_sf"/>
</dbReference>
<reference evidence="3" key="3">
    <citation type="submission" date="2025-09" db="UniProtKB">
        <authorList>
            <consortium name="Ensembl"/>
        </authorList>
    </citation>
    <scope>IDENTIFICATION</scope>
    <source>
        <strain evidence="3">Glennie</strain>
    </source>
</reference>
<feature type="compositionally biased region" description="Low complexity" evidence="1">
    <location>
        <begin position="32"/>
        <end position="42"/>
    </location>
</feature>
<feature type="domain" description="Aspartic peptidase DDI1-type" evidence="2">
    <location>
        <begin position="145"/>
        <end position="248"/>
    </location>
</feature>
<protein>
    <submittedName>
        <fullName evidence="3">Nuclear receptor interacting protein 3</fullName>
    </submittedName>
</protein>
<keyword evidence="4" id="KW-1185">Reference proteome</keyword>
<feature type="region of interest" description="Disordered" evidence="1">
    <location>
        <begin position="113"/>
        <end position="138"/>
    </location>
</feature>
<proteinExistence type="predicted"/>
<evidence type="ECO:0000256" key="1">
    <source>
        <dbReference type="SAM" id="MobiDB-lite"/>
    </source>
</evidence>
<dbReference type="CDD" id="cd05480">
    <property type="entry name" value="NRIP_C"/>
    <property type="match status" value="1"/>
</dbReference>
<evidence type="ECO:0000313" key="3">
    <source>
        <dbReference type="Ensembl" id="ENSOANP00000033659.1"/>
    </source>
</evidence>
<name>A0A6I8MY87_ORNAN</name>
<dbReference type="GO" id="GO:0006508">
    <property type="term" value="P:proteolysis"/>
    <property type="evidence" value="ECO:0007669"/>
    <property type="project" value="InterPro"/>
</dbReference>
<dbReference type="FunCoup" id="A0A6I8MY87">
    <property type="interactions" value="163"/>
</dbReference>
<gene>
    <name evidence="3" type="primary">NRIP3</name>
</gene>
<dbReference type="PANTHER" id="PTHR12917:SF16">
    <property type="entry name" value="NUCLEAR RECEPTOR-INTERACTING PROTEIN 3"/>
    <property type="match status" value="1"/>
</dbReference>
<evidence type="ECO:0000259" key="2">
    <source>
        <dbReference type="Pfam" id="PF09668"/>
    </source>
</evidence>
<dbReference type="Ensembl" id="ENSOANT00000065391.1">
    <property type="protein sequence ID" value="ENSOANP00000033659.1"/>
    <property type="gene ID" value="ENSOANG00000037610.1"/>
</dbReference>
<organism evidence="3 4">
    <name type="scientific">Ornithorhynchus anatinus</name>
    <name type="common">Duckbill platypus</name>
    <dbReference type="NCBI Taxonomy" id="9258"/>
    <lineage>
        <taxon>Eukaryota</taxon>
        <taxon>Metazoa</taxon>
        <taxon>Chordata</taxon>
        <taxon>Craniata</taxon>
        <taxon>Vertebrata</taxon>
        <taxon>Euteleostomi</taxon>
        <taxon>Mammalia</taxon>
        <taxon>Monotremata</taxon>
        <taxon>Ornithorhynchidae</taxon>
        <taxon>Ornithorhynchus</taxon>
    </lineage>
</organism>
<dbReference type="InterPro" id="IPR019103">
    <property type="entry name" value="Peptidase_aspartic_DDI1-type"/>
</dbReference>
<accession>A0A6I8MY87</accession>
<dbReference type="GO" id="GO:0004190">
    <property type="term" value="F:aspartic-type endopeptidase activity"/>
    <property type="evidence" value="ECO:0007669"/>
    <property type="project" value="InterPro"/>
</dbReference>
<dbReference type="AlphaFoldDB" id="A0A6I8MY87"/>
<dbReference type="Gene3D" id="2.40.70.10">
    <property type="entry name" value="Acid Proteases"/>
    <property type="match status" value="1"/>
</dbReference>
<dbReference type="Bgee" id="ENSOANG00000037610">
    <property type="expression patterns" value="Expressed in heart and 8 other cell types or tissues"/>
</dbReference>